<dbReference type="Pfam" id="PF00271">
    <property type="entry name" value="Helicase_C"/>
    <property type="match status" value="1"/>
</dbReference>
<evidence type="ECO:0000256" key="4">
    <source>
        <dbReference type="ARBA" id="ARBA00022840"/>
    </source>
</evidence>
<proteinExistence type="predicted"/>
<dbReference type="InterPro" id="IPR002464">
    <property type="entry name" value="DNA/RNA_helicase_DEAH_CS"/>
</dbReference>
<keyword evidence="1" id="KW-0547">Nucleotide-binding</keyword>
<dbReference type="SMART" id="SM00490">
    <property type="entry name" value="HELICc"/>
    <property type="match status" value="1"/>
</dbReference>
<dbReference type="NCBIfam" id="TIGR00614">
    <property type="entry name" value="recQ_fam"/>
    <property type="match status" value="1"/>
</dbReference>
<dbReference type="InterPro" id="IPR011545">
    <property type="entry name" value="DEAD/DEAH_box_helicase_dom"/>
</dbReference>
<name>A0A1Z5IVV9_9LACO</name>
<dbReference type="AlphaFoldDB" id="A0A1Z5IVV9"/>
<evidence type="ECO:0000256" key="7">
    <source>
        <dbReference type="ARBA" id="ARBA00044550"/>
    </source>
</evidence>
<dbReference type="InterPro" id="IPR004589">
    <property type="entry name" value="DNA_helicase_ATP-dep_RecQ"/>
</dbReference>
<feature type="domain" description="Helicase ATP-binding" evidence="8">
    <location>
        <begin position="28"/>
        <end position="195"/>
    </location>
</feature>
<comment type="caution">
    <text evidence="10">The sequence shown here is derived from an EMBL/GenBank/DDBJ whole genome shotgun (WGS) entry which is preliminary data.</text>
</comment>
<dbReference type="PROSITE" id="PS51194">
    <property type="entry name" value="HELICASE_CTER"/>
    <property type="match status" value="1"/>
</dbReference>
<evidence type="ECO:0000313" key="10">
    <source>
        <dbReference type="EMBL" id="GAX05887.1"/>
    </source>
</evidence>
<dbReference type="GO" id="GO:0006310">
    <property type="term" value="P:DNA recombination"/>
    <property type="evidence" value="ECO:0007669"/>
    <property type="project" value="InterPro"/>
</dbReference>
<dbReference type="InterPro" id="IPR032284">
    <property type="entry name" value="RecQ_Zn-bd"/>
</dbReference>
<dbReference type="GO" id="GO:0030894">
    <property type="term" value="C:replisome"/>
    <property type="evidence" value="ECO:0007669"/>
    <property type="project" value="TreeGrafter"/>
</dbReference>
<dbReference type="GO" id="GO:0043138">
    <property type="term" value="F:3'-5' DNA helicase activity"/>
    <property type="evidence" value="ECO:0007669"/>
    <property type="project" value="TreeGrafter"/>
</dbReference>
<dbReference type="Gene3D" id="3.40.50.300">
    <property type="entry name" value="P-loop containing nucleotide triphosphate hydrolases"/>
    <property type="match status" value="2"/>
</dbReference>
<evidence type="ECO:0000256" key="6">
    <source>
        <dbReference type="ARBA" id="ARBA00044535"/>
    </source>
</evidence>
<reference evidence="10 11" key="1">
    <citation type="submission" date="2015-11" db="EMBL/GenBank/DDBJ databases">
        <title>Draft genome sequences of new species of the genus Lactobacillus isolated from orchardgrass silage.</title>
        <authorList>
            <person name="Tohno M."/>
            <person name="Tanizawa Y."/>
            <person name="Arita M."/>
        </authorList>
    </citation>
    <scope>NUCLEOTIDE SEQUENCE [LARGE SCALE GENOMIC DNA]</scope>
    <source>
        <strain evidence="10 11">IWT25</strain>
    </source>
</reference>
<dbReference type="Pfam" id="PF00270">
    <property type="entry name" value="DEAD"/>
    <property type="match status" value="1"/>
</dbReference>
<dbReference type="GO" id="GO:0005737">
    <property type="term" value="C:cytoplasm"/>
    <property type="evidence" value="ECO:0007669"/>
    <property type="project" value="TreeGrafter"/>
</dbReference>
<dbReference type="GO" id="GO:0043590">
    <property type="term" value="C:bacterial nucleoid"/>
    <property type="evidence" value="ECO:0007669"/>
    <property type="project" value="TreeGrafter"/>
</dbReference>
<dbReference type="PROSITE" id="PS00690">
    <property type="entry name" value="DEAH_ATP_HELICASE"/>
    <property type="match status" value="1"/>
</dbReference>
<organism evidence="10 11">
    <name type="scientific">Secundilactobacillus pentosiphilus</name>
    <dbReference type="NCBI Taxonomy" id="1714682"/>
    <lineage>
        <taxon>Bacteria</taxon>
        <taxon>Bacillati</taxon>
        <taxon>Bacillota</taxon>
        <taxon>Bacilli</taxon>
        <taxon>Lactobacillales</taxon>
        <taxon>Lactobacillaceae</taxon>
        <taxon>Secundilactobacillus</taxon>
    </lineage>
</organism>
<feature type="domain" description="Helicase C-terminal" evidence="9">
    <location>
        <begin position="222"/>
        <end position="374"/>
    </location>
</feature>
<dbReference type="InterPro" id="IPR014001">
    <property type="entry name" value="Helicase_ATP-bd"/>
</dbReference>
<dbReference type="PANTHER" id="PTHR13710:SF84">
    <property type="entry name" value="ATP-DEPENDENT DNA HELICASE RECS-RELATED"/>
    <property type="match status" value="1"/>
</dbReference>
<keyword evidence="3 10" id="KW-0347">Helicase</keyword>
<evidence type="ECO:0000256" key="1">
    <source>
        <dbReference type="ARBA" id="ARBA00022741"/>
    </source>
</evidence>
<keyword evidence="2" id="KW-0378">Hydrolase</keyword>
<dbReference type="GO" id="GO:0005524">
    <property type="term" value="F:ATP binding"/>
    <property type="evidence" value="ECO:0007669"/>
    <property type="project" value="UniProtKB-KW"/>
</dbReference>
<dbReference type="Pfam" id="PF16124">
    <property type="entry name" value="RecQ_Zn_bind"/>
    <property type="match status" value="1"/>
</dbReference>
<sequence length="492" mass="55349">MISTEQLYQVLEQRFGFTRFRPGQLEALKQLAAGHHTLAVLPTGAGKTLIYELYGAVTSQLVLIVSPLISLMADQVTTLNVQGEKRAAALTSLMTYAEKNWVLRHLGQYRFLFVSPEMLSQDQVLAAFQTAKVGLLVVDEAHCISTWGPDFRPEYLLLGQIRHQLNDPLTLMTTATATPQVRADVKQKLQLPQAVEIIQPVDRPNIFLDVESFQTRADKDDRLVELVAGLKKPGVIYFSSKKKANEMAALLNAKTASRVAAYHADLDPETRFKVQQQFMQNQLDVICATSAFGMGIDKDNVRFVIHYHLPSDVEAYWQEIGRAGRDGEQSVAILLYQPGDEQIARFLSEATVPQENEIHYYFQQDAPQVAGDVKANLIWFYKQHRYREEQVQASFAKRRQQRLSALQKMLSYVRTSGCKRQYIQRYFDQFPSGSKAPKHCCSIDEPGFNLSELGLLAAKSEPAGEQKELEATAWQSILLQLFNDAGQASGTT</sequence>
<dbReference type="InterPro" id="IPR027417">
    <property type="entry name" value="P-loop_NTPase"/>
</dbReference>
<gene>
    <name evidence="10" type="primary">recQ_2</name>
    <name evidence="10" type="ORF">IWT25_01212</name>
</gene>
<dbReference type="GO" id="GO:0003677">
    <property type="term" value="F:DNA binding"/>
    <property type="evidence" value="ECO:0007669"/>
    <property type="project" value="UniProtKB-KW"/>
</dbReference>
<dbReference type="GO" id="GO:0016787">
    <property type="term" value="F:hydrolase activity"/>
    <property type="evidence" value="ECO:0007669"/>
    <property type="project" value="UniProtKB-KW"/>
</dbReference>
<dbReference type="SUPFAM" id="SSF52540">
    <property type="entry name" value="P-loop containing nucleoside triphosphate hydrolases"/>
    <property type="match status" value="1"/>
</dbReference>
<dbReference type="InterPro" id="IPR001650">
    <property type="entry name" value="Helicase_C-like"/>
</dbReference>
<protein>
    <recommendedName>
        <fullName evidence="6">ATP-dependent DNA helicase RecQ</fullName>
    </recommendedName>
    <alternativeName>
        <fullName evidence="7">DNA 3'-5' helicase RecQ</fullName>
    </alternativeName>
</protein>
<evidence type="ECO:0000256" key="3">
    <source>
        <dbReference type="ARBA" id="ARBA00022806"/>
    </source>
</evidence>
<evidence type="ECO:0000313" key="11">
    <source>
        <dbReference type="Proteomes" id="UP000198414"/>
    </source>
</evidence>
<evidence type="ECO:0000256" key="2">
    <source>
        <dbReference type="ARBA" id="ARBA00022801"/>
    </source>
</evidence>
<dbReference type="GO" id="GO:0006281">
    <property type="term" value="P:DNA repair"/>
    <property type="evidence" value="ECO:0007669"/>
    <property type="project" value="TreeGrafter"/>
</dbReference>
<keyword evidence="4" id="KW-0067">ATP-binding</keyword>
<accession>A0A1Z5IVV9</accession>
<dbReference type="PANTHER" id="PTHR13710">
    <property type="entry name" value="DNA HELICASE RECQ FAMILY MEMBER"/>
    <property type="match status" value="1"/>
</dbReference>
<dbReference type="RefSeq" id="WP_225356356.1">
    <property type="nucleotide sequence ID" value="NZ_BCMI01000009.1"/>
</dbReference>
<dbReference type="CDD" id="cd17920">
    <property type="entry name" value="DEXHc_RecQ"/>
    <property type="match status" value="1"/>
</dbReference>
<evidence type="ECO:0000259" key="9">
    <source>
        <dbReference type="PROSITE" id="PS51194"/>
    </source>
</evidence>
<keyword evidence="5" id="KW-0238">DNA-binding</keyword>
<evidence type="ECO:0000259" key="8">
    <source>
        <dbReference type="PROSITE" id="PS51192"/>
    </source>
</evidence>
<dbReference type="GO" id="GO:0009378">
    <property type="term" value="F:four-way junction helicase activity"/>
    <property type="evidence" value="ECO:0007669"/>
    <property type="project" value="TreeGrafter"/>
</dbReference>
<dbReference type="EMBL" id="BCMI01000009">
    <property type="protein sequence ID" value="GAX05887.1"/>
    <property type="molecule type" value="Genomic_DNA"/>
</dbReference>
<evidence type="ECO:0000256" key="5">
    <source>
        <dbReference type="ARBA" id="ARBA00023125"/>
    </source>
</evidence>
<dbReference type="PROSITE" id="PS51192">
    <property type="entry name" value="HELICASE_ATP_BIND_1"/>
    <property type="match status" value="1"/>
</dbReference>
<dbReference type="Proteomes" id="UP000198414">
    <property type="component" value="Unassembled WGS sequence"/>
</dbReference>
<dbReference type="SMART" id="SM00487">
    <property type="entry name" value="DEXDc"/>
    <property type="match status" value="1"/>
</dbReference>